<reference evidence="1" key="2">
    <citation type="submission" date="2012-05" db="EMBL/GenBank/DDBJ databases">
        <title>The Genome Annotation of Fusarium oxysporum Cotton.</title>
        <authorList>
            <consortium name="The Broad Institute Genomics Platform"/>
            <person name="Ma L.-J."/>
            <person name="Corby-Kistler H."/>
            <person name="Broz K."/>
            <person name="Gale L.R."/>
            <person name="Jonkers W."/>
            <person name="O'Donnell K."/>
            <person name="Ploetz R."/>
            <person name="Steinberg C."/>
            <person name="Schwartz D.C."/>
            <person name="VanEtten H."/>
            <person name="Zhou S."/>
            <person name="Young S.K."/>
            <person name="Zeng Q."/>
            <person name="Gargeya S."/>
            <person name="Fitzgerald M."/>
            <person name="Abouelleil A."/>
            <person name="Alvarado L."/>
            <person name="Chapman S.B."/>
            <person name="Gainer-Dewar J."/>
            <person name="Goldberg J."/>
            <person name="Griggs A."/>
            <person name="Gujja S."/>
            <person name="Hansen M."/>
            <person name="Howarth C."/>
            <person name="Imamovic A."/>
            <person name="Ireland A."/>
            <person name="Larimer J."/>
            <person name="McCowan C."/>
            <person name="Murphy C."/>
            <person name="Pearson M."/>
            <person name="Poon T.W."/>
            <person name="Priest M."/>
            <person name="Roberts A."/>
            <person name="Saif S."/>
            <person name="Shea T."/>
            <person name="Sykes S."/>
            <person name="Wortman J."/>
            <person name="Nusbaum C."/>
            <person name="Birren B."/>
        </authorList>
    </citation>
    <scope>NUCLEOTIDE SEQUENCE</scope>
    <source>
        <strain evidence="1">25433</strain>
    </source>
</reference>
<name>X0KLN4_FUSOX</name>
<reference evidence="1" key="1">
    <citation type="submission" date="2011-11" db="EMBL/GenBank/DDBJ databases">
        <title>The Genome Sequence of Fusarium oxysporum Cotton.</title>
        <authorList>
            <consortium name="The Broad Institute Genome Sequencing Platform"/>
            <person name="Ma L.-J."/>
            <person name="Gale L.R."/>
            <person name="Schwartz D.C."/>
            <person name="Zhou S."/>
            <person name="Corby-Kistler H."/>
            <person name="Young S.K."/>
            <person name="Zeng Q."/>
            <person name="Gargeya S."/>
            <person name="Fitzgerald M."/>
            <person name="Haas B."/>
            <person name="Abouelleil A."/>
            <person name="Alvarado L."/>
            <person name="Arachchi H.M."/>
            <person name="Berlin A."/>
            <person name="Brown A."/>
            <person name="Chapman S.B."/>
            <person name="Chen Z."/>
            <person name="Dunbar C."/>
            <person name="Freedman E."/>
            <person name="Gearin G."/>
            <person name="Goldberg J."/>
            <person name="Griggs A."/>
            <person name="Gujja S."/>
            <person name="Heiman D."/>
            <person name="Howarth C."/>
            <person name="Larson L."/>
            <person name="Lui A."/>
            <person name="MacDonald P.J.P."/>
            <person name="Montmayeur A."/>
            <person name="Murphy C."/>
            <person name="Neiman D."/>
            <person name="Pearson M."/>
            <person name="Priest M."/>
            <person name="Roberts A."/>
            <person name="Saif S."/>
            <person name="Shea T."/>
            <person name="Shenoy N."/>
            <person name="Sisk P."/>
            <person name="Stolte C."/>
            <person name="Sykes S."/>
            <person name="Wortman J."/>
            <person name="Nusbaum C."/>
            <person name="Birren B."/>
        </authorList>
    </citation>
    <scope>NUCLEOTIDE SEQUENCE [LARGE SCALE GENOMIC DNA]</scope>
    <source>
        <strain evidence="1">25433</strain>
    </source>
</reference>
<dbReference type="HOGENOM" id="CLU_640992_0_0_1"/>
<organism evidence="1">
    <name type="scientific">Fusarium oxysporum f. sp. vasinfectum 25433</name>
    <dbReference type="NCBI Taxonomy" id="1089449"/>
    <lineage>
        <taxon>Eukaryota</taxon>
        <taxon>Fungi</taxon>
        <taxon>Dikarya</taxon>
        <taxon>Ascomycota</taxon>
        <taxon>Pezizomycotina</taxon>
        <taxon>Sordariomycetes</taxon>
        <taxon>Hypocreomycetidae</taxon>
        <taxon>Hypocreales</taxon>
        <taxon>Nectriaceae</taxon>
        <taxon>Fusarium</taxon>
        <taxon>Fusarium oxysporum species complex</taxon>
    </lineage>
</organism>
<protein>
    <recommendedName>
        <fullName evidence="2">Heterokaryon incompatibility domain-containing protein</fullName>
    </recommendedName>
</protein>
<dbReference type="EMBL" id="JH658056">
    <property type="protein sequence ID" value="EXM14529.1"/>
    <property type="molecule type" value="Genomic_DNA"/>
</dbReference>
<evidence type="ECO:0008006" key="2">
    <source>
        <dbReference type="Google" id="ProtNLM"/>
    </source>
</evidence>
<gene>
    <name evidence="1" type="ORF">FOTG_17074</name>
</gene>
<accession>X0KLN4</accession>
<dbReference type="OrthoDB" id="270167at2759"/>
<sequence length="428" mass="49049">MDEKPSYHFGSLDGELCINSTKFYEQATKLCLAYESHQPRPYYWERIISRAGRYQILLQLDDSDDDSSEDDDSAPVSMSPTIIEDISNRALYREWDRLAIIANCCQYVNRLDSNKLQGKHSLSLSILALCLLNGEILSNHPRDDTDNNSARIIPITKLLHLLFFDGLRSPKNTGRLTFNKGCRFSNVILIEHGMKTEGYLWRLEDEISTTSYGGRRRRYQRRQRPLKWLADRLTYTHPLLSIRLSDILNLNEPSTPGQEWQLSMVDKIEEAIEQEKKLCTATLLDPGRLRVAIFVIEPGDGDSGSDKTSVSSEIGSEMSLDYEQNFPTIYLGAQAEDAEPVVLDEGCYAFTSIHRNQQGQQGFEYNDLNKQISLEVDCYFGESGRWIPRVYTKRWMHGLFFFHGCSPRSVIFPWPASLRAFDGSNHCL</sequence>
<dbReference type="Proteomes" id="UP000030701">
    <property type="component" value="Unassembled WGS sequence"/>
</dbReference>
<dbReference type="AlphaFoldDB" id="X0KLN4"/>
<evidence type="ECO:0000313" key="1">
    <source>
        <dbReference type="EMBL" id="EXM14529.1"/>
    </source>
</evidence>
<proteinExistence type="predicted"/>